<gene>
    <name evidence="1" type="ORF">M6B38_222615</name>
</gene>
<protein>
    <submittedName>
        <fullName evidence="1">Uncharacterized protein</fullName>
    </submittedName>
</protein>
<accession>A0AAX6DX28</accession>
<keyword evidence="2" id="KW-1185">Reference proteome</keyword>
<evidence type="ECO:0000313" key="1">
    <source>
        <dbReference type="EMBL" id="KAJ6796239.1"/>
    </source>
</evidence>
<proteinExistence type="predicted"/>
<dbReference type="Proteomes" id="UP001140949">
    <property type="component" value="Unassembled WGS sequence"/>
</dbReference>
<reference evidence="1" key="2">
    <citation type="submission" date="2023-04" db="EMBL/GenBank/DDBJ databases">
        <authorList>
            <person name="Bruccoleri R.E."/>
            <person name="Oakeley E.J."/>
            <person name="Faust A.-M."/>
            <person name="Dessus-Babus S."/>
            <person name="Altorfer M."/>
            <person name="Burckhardt D."/>
            <person name="Oertli M."/>
            <person name="Naumann U."/>
            <person name="Petersen F."/>
            <person name="Wong J."/>
        </authorList>
    </citation>
    <scope>NUCLEOTIDE SEQUENCE</scope>
    <source>
        <strain evidence="1">GSM-AAB239-AS_SAM_17_03QT</strain>
        <tissue evidence="1">Leaf</tissue>
    </source>
</reference>
<organism evidence="1 2">
    <name type="scientific">Iris pallida</name>
    <name type="common">Sweet iris</name>
    <dbReference type="NCBI Taxonomy" id="29817"/>
    <lineage>
        <taxon>Eukaryota</taxon>
        <taxon>Viridiplantae</taxon>
        <taxon>Streptophyta</taxon>
        <taxon>Embryophyta</taxon>
        <taxon>Tracheophyta</taxon>
        <taxon>Spermatophyta</taxon>
        <taxon>Magnoliopsida</taxon>
        <taxon>Liliopsida</taxon>
        <taxon>Asparagales</taxon>
        <taxon>Iridaceae</taxon>
        <taxon>Iridoideae</taxon>
        <taxon>Irideae</taxon>
        <taxon>Iris</taxon>
    </lineage>
</organism>
<reference evidence="1" key="1">
    <citation type="journal article" date="2023" name="GigaByte">
        <title>Genome assembly of the bearded iris, Iris pallida Lam.</title>
        <authorList>
            <person name="Bruccoleri R.E."/>
            <person name="Oakeley E.J."/>
            <person name="Faust A.M.E."/>
            <person name="Altorfer M."/>
            <person name="Dessus-Babus S."/>
            <person name="Burckhardt D."/>
            <person name="Oertli M."/>
            <person name="Naumann U."/>
            <person name="Petersen F."/>
            <person name="Wong J."/>
        </authorList>
    </citation>
    <scope>NUCLEOTIDE SEQUENCE</scope>
    <source>
        <strain evidence="1">GSM-AAB239-AS_SAM_17_03QT</strain>
    </source>
</reference>
<evidence type="ECO:0000313" key="2">
    <source>
        <dbReference type="Proteomes" id="UP001140949"/>
    </source>
</evidence>
<name>A0AAX6DX28_IRIPA</name>
<comment type="caution">
    <text evidence="1">The sequence shown here is derived from an EMBL/GenBank/DDBJ whole genome shotgun (WGS) entry which is preliminary data.</text>
</comment>
<dbReference type="EMBL" id="JANAVB010041419">
    <property type="protein sequence ID" value="KAJ6796239.1"/>
    <property type="molecule type" value="Genomic_DNA"/>
</dbReference>
<dbReference type="AlphaFoldDB" id="A0AAX6DX28"/>
<sequence>MKFWVECSESSYDLSLCSCLEHVRGNVTVGLGSLWTRRGTVSDSLSIALHRIVLSYVCRVVFDFGTQY</sequence>